<dbReference type="EMBL" id="JASBWU010000018">
    <property type="protein sequence ID" value="KAJ9114773.1"/>
    <property type="molecule type" value="Genomic_DNA"/>
</dbReference>
<organism evidence="1 2">
    <name type="scientific">Naganishia vaughanmartiniae</name>
    <dbReference type="NCBI Taxonomy" id="1424756"/>
    <lineage>
        <taxon>Eukaryota</taxon>
        <taxon>Fungi</taxon>
        <taxon>Dikarya</taxon>
        <taxon>Basidiomycota</taxon>
        <taxon>Agaricomycotina</taxon>
        <taxon>Tremellomycetes</taxon>
        <taxon>Filobasidiales</taxon>
        <taxon>Filobasidiaceae</taxon>
        <taxon>Naganishia</taxon>
    </lineage>
</organism>
<proteinExistence type="predicted"/>
<evidence type="ECO:0000313" key="2">
    <source>
        <dbReference type="Proteomes" id="UP001243375"/>
    </source>
</evidence>
<reference evidence="1" key="1">
    <citation type="submission" date="2023-04" db="EMBL/GenBank/DDBJ databases">
        <title>Draft Genome sequencing of Naganishia species isolated from polar environments using Oxford Nanopore Technology.</title>
        <authorList>
            <person name="Leo P."/>
            <person name="Venkateswaran K."/>
        </authorList>
    </citation>
    <scope>NUCLEOTIDE SEQUENCE</scope>
    <source>
        <strain evidence="1">MNA-CCFEE 5425</strain>
    </source>
</reference>
<dbReference type="Proteomes" id="UP001243375">
    <property type="component" value="Unassembled WGS sequence"/>
</dbReference>
<keyword evidence="2" id="KW-1185">Reference proteome</keyword>
<comment type="caution">
    <text evidence="1">The sequence shown here is derived from an EMBL/GenBank/DDBJ whole genome shotgun (WGS) entry which is preliminary data.</text>
</comment>
<accession>A0ACC2WSN6</accession>
<evidence type="ECO:0000313" key="1">
    <source>
        <dbReference type="EMBL" id="KAJ9114773.1"/>
    </source>
</evidence>
<sequence>MEEGRMGEAEAMGAAIEASNRDYLLAAAGVETEEIDMKDGQIEDPEHDAQLQQALVASRAELERRREINFRPPAIAGTSGSQARQGESSRSAM</sequence>
<name>A0ACC2WSN6_9TREE</name>
<gene>
    <name evidence="1" type="ORF">QFC22_005649</name>
</gene>
<protein>
    <submittedName>
        <fullName evidence="1">Uncharacterized protein</fullName>
    </submittedName>
</protein>